<keyword evidence="4" id="KW-1185">Reference proteome</keyword>
<comment type="caution">
    <text evidence="3">The sequence shown here is derived from an EMBL/GenBank/DDBJ whole genome shotgun (WGS) entry which is preliminary data.</text>
</comment>
<evidence type="ECO:0000259" key="2">
    <source>
        <dbReference type="Pfam" id="PF11740"/>
    </source>
</evidence>
<accession>V4T7A7</accession>
<dbReference type="EMBL" id="AWXZ01000042">
    <property type="protein sequence ID" value="ESR22503.1"/>
    <property type="molecule type" value="Genomic_DNA"/>
</dbReference>
<protein>
    <recommendedName>
        <fullName evidence="2">KfrA N-terminal DNA-binding domain-containing protein</fullName>
    </recommendedName>
</protein>
<evidence type="ECO:0000313" key="4">
    <source>
        <dbReference type="Proteomes" id="UP000017819"/>
    </source>
</evidence>
<reference evidence="3 4" key="1">
    <citation type="journal article" date="2014" name="Genome Announc.">
        <title>Draft Genome Sequence of Lutibaculum baratangense Strain AMV1T, Isolated from a Mud Volcano in Andamans, India.</title>
        <authorList>
            <person name="Singh A."/>
            <person name="Sreenivas A."/>
            <person name="Sathyanarayana Reddy G."/>
            <person name="Pinnaka A.K."/>
            <person name="Shivaji S."/>
        </authorList>
    </citation>
    <scope>NUCLEOTIDE SEQUENCE [LARGE SCALE GENOMIC DNA]</scope>
    <source>
        <strain evidence="3 4">AMV1</strain>
    </source>
</reference>
<evidence type="ECO:0000256" key="1">
    <source>
        <dbReference type="SAM" id="MobiDB-lite"/>
    </source>
</evidence>
<dbReference type="Pfam" id="PF11740">
    <property type="entry name" value="KfrA_N"/>
    <property type="match status" value="1"/>
</dbReference>
<gene>
    <name evidence="3" type="ORF">N177_4068</name>
</gene>
<feature type="region of interest" description="Disordered" evidence="1">
    <location>
        <begin position="133"/>
        <end position="177"/>
    </location>
</feature>
<dbReference type="STRING" id="631454.N177_4068"/>
<organism evidence="3 4">
    <name type="scientific">Lutibaculum baratangense AMV1</name>
    <dbReference type="NCBI Taxonomy" id="631454"/>
    <lineage>
        <taxon>Bacteria</taxon>
        <taxon>Pseudomonadati</taxon>
        <taxon>Pseudomonadota</taxon>
        <taxon>Alphaproteobacteria</taxon>
        <taxon>Hyphomicrobiales</taxon>
        <taxon>Tepidamorphaceae</taxon>
        <taxon>Lutibaculum</taxon>
    </lineage>
</organism>
<dbReference type="OrthoDB" id="583532at2"/>
<proteinExistence type="predicted"/>
<dbReference type="RefSeq" id="WP_023434174.1">
    <property type="nucleotide sequence ID" value="NZ_AWXZ01000042.1"/>
</dbReference>
<name>V4T7A7_9HYPH</name>
<dbReference type="AlphaFoldDB" id="V4T7A7"/>
<dbReference type="Proteomes" id="UP000017819">
    <property type="component" value="Unassembled WGS sequence"/>
</dbReference>
<feature type="compositionally biased region" description="Basic residues" evidence="1">
    <location>
        <begin position="145"/>
        <end position="154"/>
    </location>
</feature>
<dbReference type="InterPro" id="IPR021104">
    <property type="entry name" value="KfrA_DNA-bd_N"/>
</dbReference>
<sequence length="177" mass="19631">MVTEEDIHRARDQLDAQGIRPTYEKVRELLGRVSYSQLTGGMKTWRPKNWSTEDIPKDITEEHLRSLTSIWAMAQKSLKAAHALEMAELREELATKDAAIKDYEEDRQALEATIAQLEVAAQELRDTVAGLQSVNDELRGEVKGLRARPGRKPGRPAGSGAAKAEGRDPSDAAQSVR</sequence>
<evidence type="ECO:0000313" key="3">
    <source>
        <dbReference type="EMBL" id="ESR22503.1"/>
    </source>
</evidence>
<feature type="domain" description="KfrA N-terminal DNA-binding" evidence="2">
    <location>
        <begin position="3"/>
        <end position="113"/>
    </location>
</feature>